<reference evidence="2" key="1">
    <citation type="submission" date="2024-04" db="EMBL/GenBank/DDBJ databases">
        <authorList>
            <consortium name="Molecular Ecology Group"/>
        </authorList>
    </citation>
    <scope>NUCLEOTIDE SEQUENCE</scope>
</reference>
<accession>A0AAV2NCC1</accession>
<dbReference type="AlphaFoldDB" id="A0AAV2NCC1"/>
<dbReference type="EMBL" id="OZ034835">
    <property type="protein sequence ID" value="CAL1677310.1"/>
    <property type="molecule type" value="Genomic_DNA"/>
</dbReference>
<feature type="region of interest" description="Disordered" evidence="1">
    <location>
        <begin position="73"/>
        <end position="99"/>
    </location>
</feature>
<evidence type="ECO:0000313" key="3">
    <source>
        <dbReference type="Proteomes" id="UP001497644"/>
    </source>
</evidence>
<sequence length="99" mass="10861">MGEEKNEREATEWKLRSFPRRFAVAVVTNRMTTMMATGRRGHNPVVFLGLPLTSHLSQLVPRPHHRRCIAANIGAPSGAGERDGEGKVSVDASSLDQNP</sequence>
<evidence type="ECO:0000313" key="2">
    <source>
        <dbReference type="EMBL" id="CAL1677310.1"/>
    </source>
</evidence>
<keyword evidence="3" id="KW-1185">Reference proteome</keyword>
<dbReference type="Proteomes" id="UP001497644">
    <property type="component" value="Chromosome 12"/>
</dbReference>
<proteinExistence type="predicted"/>
<name>A0AAV2NCC1_9HYME</name>
<evidence type="ECO:0000256" key="1">
    <source>
        <dbReference type="SAM" id="MobiDB-lite"/>
    </source>
</evidence>
<gene>
    <name evidence="2" type="ORF">LPLAT_LOCUS3338</name>
</gene>
<organism evidence="2 3">
    <name type="scientific">Lasius platythorax</name>
    <dbReference type="NCBI Taxonomy" id="488582"/>
    <lineage>
        <taxon>Eukaryota</taxon>
        <taxon>Metazoa</taxon>
        <taxon>Ecdysozoa</taxon>
        <taxon>Arthropoda</taxon>
        <taxon>Hexapoda</taxon>
        <taxon>Insecta</taxon>
        <taxon>Pterygota</taxon>
        <taxon>Neoptera</taxon>
        <taxon>Endopterygota</taxon>
        <taxon>Hymenoptera</taxon>
        <taxon>Apocrita</taxon>
        <taxon>Aculeata</taxon>
        <taxon>Formicoidea</taxon>
        <taxon>Formicidae</taxon>
        <taxon>Formicinae</taxon>
        <taxon>Lasius</taxon>
        <taxon>Lasius</taxon>
    </lineage>
</organism>
<protein>
    <submittedName>
        <fullName evidence="2">Uncharacterized protein</fullName>
    </submittedName>
</protein>